<name>A0A3S0RIY6_9GAMM</name>
<accession>A0A3S0RIY6</accession>
<evidence type="ECO:0000256" key="2">
    <source>
        <dbReference type="ARBA" id="ARBA00023002"/>
    </source>
</evidence>
<proteinExistence type="inferred from homology"/>
<dbReference type="InterPro" id="IPR020904">
    <property type="entry name" value="Sc_DH/Rdtase_CS"/>
</dbReference>
<dbReference type="SUPFAM" id="SSF51735">
    <property type="entry name" value="NAD(P)-binding Rossmann-fold domains"/>
    <property type="match status" value="1"/>
</dbReference>
<gene>
    <name evidence="4" type="ORF">EKH80_17105</name>
</gene>
<keyword evidence="2" id="KW-0560">Oxidoreductase</keyword>
<dbReference type="Proteomes" id="UP000274358">
    <property type="component" value="Unassembled WGS sequence"/>
</dbReference>
<evidence type="ECO:0000313" key="5">
    <source>
        <dbReference type="Proteomes" id="UP000274358"/>
    </source>
</evidence>
<keyword evidence="5" id="KW-1185">Reference proteome</keyword>
<dbReference type="InterPro" id="IPR051122">
    <property type="entry name" value="SDR_DHRS6-like"/>
</dbReference>
<dbReference type="PRINTS" id="PR00080">
    <property type="entry name" value="SDRFAMILY"/>
</dbReference>
<dbReference type="InterPro" id="IPR002347">
    <property type="entry name" value="SDR_fam"/>
</dbReference>
<organism evidence="4 5">
    <name type="scientific">Dyella choica</name>
    <dbReference type="NCBI Taxonomy" id="1927959"/>
    <lineage>
        <taxon>Bacteria</taxon>
        <taxon>Pseudomonadati</taxon>
        <taxon>Pseudomonadota</taxon>
        <taxon>Gammaproteobacteria</taxon>
        <taxon>Lysobacterales</taxon>
        <taxon>Rhodanobacteraceae</taxon>
        <taxon>Dyella</taxon>
    </lineage>
</organism>
<dbReference type="PRINTS" id="PR00081">
    <property type="entry name" value="GDHRDH"/>
</dbReference>
<protein>
    <submittedName>
        <fullName evidence="4">SDR family oxidoreductase</fullName>
    </submittedName>
</protein>
<dbReference type="PANTHER" id="PTHR43477:SF4">
    <property type="entry name" value="DEHYDROGENASE_REDUCTASE SDR FAMILY MEMBER 6"/>
    <property type="match status" value="1"/>
</dbReference>
<evidence type="ECO:0000313" key="4">
    <source>
        <dbReference type="EMBL" id="RUL72753.1"/>
    </source>
</evidence>
<comment type="similarity">
    <text evidence="1">Belongs to the short-chain dehydrogenases/reductases (SDR) family.</text>
</comment>
<keyword evidence="3" id="KW-0520">NAD</keyword>
<dbReference type="InterPro" id="IPR036291">
    <property type="entry name" value="NAD(P)-bd_dom_sf"/>
</dbReference>
<dbReference type="Gene3D" id="3.40.50.720">
    <property type="entry name" value="NAD(P)-binding Rossmann-like Domain"/>
    <property type="match status" value="1"/>
</dbReference>
<dbReference type="RefSeq" id="WP_126686000.1">
    <property type="nucleotide sequence ID" value="NZ_RYYV01000014.1"/>
</dbReference>
<comment type="caution">
    <text evidence="4">The sequence shown here is derived from an EMBL/GenBank/DDBJ whole genome shotgun (WGS) entry which is preliminary data.</text>
</comment>
<dbReference type="FunFam" id="3.40.50.720:FF:000084">
    <property type="entry name" value="Short-chain dehydrogenase reductase"/>
    <property type="match status" value="1"/>
</dbReference>
<dbReference type="EMBL" id="RYYV01000014">
    <property type="protein sequence ID" value="RUL72753.1"/>
    <property type="molecule type" value="Genomic_DNA"/>
</dbReference>
<dbReference type="PROSITE" id="PS00061">
    <property type="entry name" value="ADH_SHORT"/>
    <property type="match status" value="1"/>
</dbReference>
<reference evidence="4 5" key="1">
    <citation type="submission" date="2018-12" db="EMBL/GenBank/DDBJ databases">
        <title>Dyella dinghuensis sp. nov. DHOA06 and Dyella choica sp. nov. 4M-K27, isolated from forest soil.</title>
        <authorList>
            <person name="Qiu L.-H."/>
            <person name="Gao Z.-H."/>
        </authorList>
    </citation>
    <scope>NUCLEOTIDE SEQUENCE [LARGE SCALE GENOMIC DNA]</scope>
    <source>
        <strain evidence="4 5">4M-K27</strain>
    </source>
</reference>
<dbReference type="OrthoDB" id="9806974at2"/>
<dbReference type="Pfam" id="PF13561">
    <property type="entry name" value="adh_short_C2"/>
    <property type="match status" value="1"/>
</dbReference>
<evidence type="ECO:0000256" key="1">
    <source>
        <dbReference type="ARBA" id="ARBA00006484"/>
    </source>
</evidence>
<evidence type="ECO:0000256" key="3">
    <source>
        <dbReference type="ARBA" id="ARBA00023027"/>
    </source>
</evidence>
<sequence length="248" mass="26193">MSGRLAGKYALITAAGAGIGRATALAFAKEGAKVLATDINAAALASLAAEHPAITTHMLDVTHAEQIQALVREWGPFDVLFNCAGYVHAGTILETDDISWRRSFSINVDSMFHLCKAVLPGMLERGKGSIINMSSVASSIKGVPNRFAYTATKAAVIGLTRSIAADYVTRGVRCNAICPGTVKTPSLGDRVRALGGDEETNWRSFVQRQPMGRLGEPEEIAALALYLAADESAFTTGTVHVVDGGWSN</sequence>
<dbReference type="AlphaFoldDB" id="A0A3S0RIY6"/>
<dbReference type="PANTHER" id="PTHR43477">
    <property type="entry name" value="DIHYDROANTICAPSIN 7-DEHYDROGENASE"/>
    <property type="match status" value="1"/>
</dbReference>
<dbReference type="GO" id="GO:0016491">
    <property type="term" value="F:oxidoreductase activity"/>
    <property type="evidence" value="ECO:0007669"/>
    <property type="project" value="UniProtKB-KW"/>
</dbReference>